<evidence type="ECO:0000256" key="3">
    <source>
        <dbReference type="ARBA" id="ARBA00022679"/>
    </source>
</evidence>
<gene>
    <name evidence="10" type="ORF">WJX73_006776</name>
</gene>
<sequence>MEYLLQSFTACLQTLGPFKTYLPSYFAFLPEVEIGGKKYSIVRQLAEGGYSFVYLVRESVGTGEDGKQLEFALKKVLAATPEQYSEAKLEIQLMTQLSHPNILPLLAHSVANPRSAEGSLMHVLYMLFPLYQDGSLWDVVTALALQGRSLDWREALDIFRQTCRAVLALHRMRPAMAHRDIKPHNVLLQRRGHRREQRTTALQNAAEAEALQSRHGPSPTSYQAVLMDFGSARPAHVTVRNRTEALMLQEDAEKLCTAPYRAPELFDVASQCTVDERIDVWSLGCLLYFMLYGCSPFERVLEEAGGSLALAVINGSVSFPAEDRQPKEPRMLVQMCLNTDPQTRPFVEDILQEAERILVA</sequence>
<dbReference type="GO" id="GO:0005737">
    <property type="term" value="C:cytoplasm"/>
    <property type="evidence" value="ECO:0007669"/>
    <property type="project" value="TreeGrafter"/>
</dbReference>
<keyword evidence="11" id="KW-1185">Reference proteome</keyword>
<name>A0AAW1PCM3_9CHLO</name>
<feature type="domain" description="Protein kinase" evidence="9">
    <location>
        <begin position="39"/>
        <end position="358"/>
    </location>
</feature>
<evidence type="ECO:0000256" key="4">
    <source>
        <dbReference type="ARBA" id="ARBA00022741"/>
    </source>
</evidence>
<comment type="catalytic activity">
    <reaction evidence="7">
        <text>L-threonyl-[protein] + ATP = O-phospho-L-threonyl-[protein] + ADP + H(+)</text>
        <dbReference type="Rhea" id="RHEA:46608"/>
        <dbReference type="Rhea" id="RHEA-COMP:11060"/>
        <dbReference type="Rhea" id="RHEA-COMP:11605"/>
        <dbReference type="ChEBI" id="CHEBI:15378"/>
        <dbReference type="ChEBI" id="CHEBI:30013"/>
        <dbReference type="ChEBI" id="CHEBI:30616"/>
        <dbReference type="ChEBI" id="CHEBI:61977"/>
        <dbReference type="ChEBI" id="CHEBI:456216"/>
        <dbReference type="EC" id="2.7.11.1"/>
    </reaction>
</comment>
<keyword evidence="5" id="KW-0418">Kinase</keyword>
<evidence type="ECO:0000256" key="8">
    <source>
        <dbReference type="ARBA" id="ARBA00048679"/>
    </source>
</evidence>
<dbReference type="AlphaFoldDB" id="A0AAW1PCM3"/>
<keyword evidence="3" id="KW-0808">Transferase</keyword>
<dbReference type="InterPro" id="IPR052239">
    <property type="entry name" value="Ser/Thr-specific_kinases"/>
</dbReference>
<dbReference type="Proteomes" id="UP001465755">
    <property type="component" value="Unassembled WGS sequence"/>
</dbReference>
<dbReference type="SMART" id="SM00220">
    <property type="entry name" value="S_TKc"/>
    <property type="match status" value="1"/>
</dbReference>
<dbReference type="GO" id="GO:0004674">
    <property type="term" value="F:protein serine/threonine kinase activity"/>
    <property type="evidence" value="ECO:0007669"/>
    <property type="project" value="UniProtKB-KW"/>
</dbReference>
<evidence type="ECO:0000313" key="11">
    <source>
        <dbReference type="Proteomes" id="UP001465755"/>
    </source>
</evidence>
<dbReference type="Gene3D" id="1.10.510.10">
    <property type="entry name" value="Transferase(Phosphotransferase) domain 1"/>
    <property type="match status" value="1"/>
</dbReference>
<dbReference type="EMBL" id="JALJOQ010000011">
    <property type="protein sequence ID" value="KAK9811151.1"/>
    <property type="molecule type" value="Genomic_DNA"/>
</dbReference>
<keyword evidence="4" id="KW-0547">Nucleotide-binding</keyword>
<proteinExistence type="predicted"/>
<dbReference type="PANTHER" id="PTHR45998:SF2">
    <property type="entry name" value="SERINE_THREONINE-PROTEIN KINASE 16"/>
    <property type="match status" value="1"/>
</dbReference>
<comment type="caution">
    <text evidence="10">The sequence shown here is derived from an EMBL/GenBank/DDBJ whole genome shotgun (WGS) entry which is preliminary data.</text>
</comment>
<organism evidence="10 11">
    <name type="scientific">Symbiochloris irregularis</name>
    <dbReference type="NCBI Taxonomy" id="706552"/>
    <lineage>
        <taxon>Eukaryota</taxon>
        <taxon>Viridiplantae</taxon>
        <taxon>Chlorophyta</taxon>
        <taxon>core chlorophytes</taxon>
        <taxon>Trebouxiophyceae</taxon>
        <taxon>Trebouxiales</taxon>
        <taxon>Trebouxiaceae</taxon>
        <taxon>Symbiochloris</taxon>
    </lineage>
</organism>
<keyword evidence="2" id="KW-0723">Serine/threonine-protein kinase</keyword>
<evidence type="ECO:0000256" key="5">
    <source>
        <dbReference type="ARBA" id="ARBA00022777"/>
    </source>
</evidence>
<accession>A0AAW1PCM3</accession>
<evidence type="ECO:0000259" key="9">
    <source>
        <dbReference type="PROSITE" id="PS50011"/>
    </source>
</evidence>
<comment type="catalytic activity">
    <reaction evidence="8">
        <text>L-seryl-[protein] + ATP = O-phospho-L-seryl-[protein] + ADP + H(+)</text>
        <dbReference type="Rhea" id="RHEA:17989"/>
        <dbReference type="Rhea" id="RHEA-COMP:9863"/>
        <dbReference type="Rhea" id="RHEA-COMP:11604"/>
        <dbReference type="ChEBI" id="CHEBI:15378"/>
        <dbReference type="ChEBI" id="CHEBI:29999"/>
        <dbReference type="ChEBI" id="CHEBI:30616"/>
        <dbReference type="ChEBI" id="CHEBI:83421"/>
        <dbReference type="ChEBI" id="CHEBI:456216"/>
        <dbReference type="EC" id="2.7.11.1"/>
    </reaction>
</comment>
<dbReference type="PROSITE" id="PS00108">
    <property type="entry name" value="PROTEIN_KINASE_ST"/>
    <property type="match status" value="1"/>
</dbReference>
<dbReference type="PROSITE" id="PS50011">
    <property type="entry name" value="PROTEIN_KINASE_DOM"/>
    <property type="match status" value="1"/>
</dbReference>
<evidence type="ECO:0000256" key="1">
    <source>
        <dbReference type="ARBA" id="ARBA00012513"/>
    </source>
</evidence>
<dbReference type="EC" id="2.7.11.1" evidence="1"/>
<dbReference type="InterPro" id="IPR011009">
    <property type="entry name" value="Kinase-like_dom_sf"/>
</dbReference>
<evidence type="ECO:0000313" key="10">
    <source>
        <dbReference type="EMBL" id="KAK9811151.1"/>
    </source>
</evidence>
<evidence type="ECO:0000256" key="7">
    <source>
        <dbReference type="ARBA" id="ARBA00047899"/>
    </source>
</evidence>
<dbReference type="SUPFAM" id="SSF56112">
    <property type="entry name" value="Protein kinase-like (PK-like)"/>
    <property type="match status" value="1"/>
</dbReference>
<evidence type="ECO:0000256" key="6">
    <source>
        <dbReference type="ARBA" id="ARBA00022840"/>
    </source>
</evidence>
<dbReference type="PANTHER" id="PTHR45998">
    <property type="entry name" value="SERINE/THREONINE-PROTEIN KINASE 16"/>
    <property type="match status" value="1"/>
</dbReference>
<reference evidence="10 11" key="1">
    <citation type="journal article" date="2024" name="Nat. Commun.">
        <title>Phylogenomics reveals the evolutionary origins of lichenization in chlorophyte algae.</title>
        <authorList>
            <person name="Puginier C."/>
            <person name="Libourel C."/>
            <person name="Otte J."/>
            <person name="Skaloud P."/>
            <person name="Haon M."/>
            <person name="Grisel S."/>
            <person name="Petersen M."/>
            <person name="Berrin J.G."/>
            <person name="Delaux P.M."/>
            <person name="Dal Grande F."/>
            <person name="Keller J."/>
        </authorList>
    </citation>
    <scope>NUCLEOTIDE SEQUENCE [LARGE SCALE GENOMIC DNA]</scope>
    <source>
        <strain evidence="10 11">SAG 2036</strain>
    </source>
</reference>
<keyword evidence="6" id="KW-0067">ATP-binding</keyword>
<dbReference type="InterPro" id="IPR008271">
    <property type="entry name" value="Ser/Thr_kinase_AS"/>
</dbReference>
<dbReference type="Pfam" id="PF00069">
    <property type="entry name" value="Pkinase"/>
    <property type="match status" value="1"/>
</dbReference>
<dbReference type="GO" id="GO:0005524">
    <property type="term" value="F:ATP binding"/>
    <property type="evidence" value="ECO:0007669"/>
    <property type="project" value="UniProtKB-KW"/>
</dbReference>
<evidence type="ECO:0000256" key="2">
    <source>
        <dbReference type="ARBA" id="ARBA00022527"/>
    </source>
</evidence>
<dbReference type="Gene3D" id="3.30.200.20">
    <property type="entry name" value="Phosphorylase Kinase, domain 1"/>
    <property type="match status" value="1"/>
</dbReference>
<protein>
    <recommendedName>
        <fullName evidence="1">non-specific serine/threonine protein kinase</fullName>
        <ecNumber evidence="1">2.7.11.1</ecNumber>
    </recommendedName>
</protein>
<dbReference type="InterPro" id="IPR000719">
    <property type="entry name" value="Prot_kinase_dom"/>
</dbReference>